<evidence type="ECO:0000313" key="1">
    <source>
        <dbReference type="EMBL" id="CRZ12513.1"/>
    </source>
</evidence>
<proteinExistence type="predicted"/>
<reference evidence="1" key="1">
    <citation type="submission" date="2015-04" db="EMBL/GenBank/DDBJ databases">
        <title>The genome sequence of the plant pathogenic Rhizarian Plasmodiophora brassicae reveals insights in its biotrophic life cycle and the origin of chitin synthesis.</title>
        <authorList>
            <person name="Schwelm A."/>
            <person name="Fogelqvist J."/>
            <person name="Knaust A."/>
            <person name="Julke S."/>
            <person name="Lilja T."/>
            <person name="Dhandapani V."/>
            <person name="Bonilla-Rosso G."/>
            <person name="Karlsson M."/>
            <person name="Shevchenko A."/>
            <person name="Choi S.R."/>
            <person name="Kim H.G."/>
            <person name="Park J.Y."/>
            <person name="Lim Y.P."/>
            <person name="Ludwig-Muller J."/>
            <person name="Dixelius C."/>
        </authorList>
    </citation>
    <scope>NUCLEOTIDE SEQUENCE</scope>
    <source>
        <tissue evidence="1">Potato root galls</tissue>
    </source>
</reference>
<protein>
    <submittedName>
        <fullName evidence="1">Uncharacterized protein</fullName>
    </submittedName>
</protein>
<accession>A0A0H5REQ3</accession>
<name>A0A0H5REQ3_9EUKA</name>
<dbReference type="EMBL" id="HACM01012071">
    <property type="protein sequence ID" value="CRZ12513.1"/>
    <property type="molecule type" value="Transcribed_RNA"/>
</dbReference>
<sequence length="160" mass="18321">MEKLSAVIVSNGAINASYRTRTSLCFYSKTMRNRGWLKLQRIEHYDGKGKPELTDCPNAHQHSNTFDILHNGEIKRKFSSNSSNSETWHHQTRNKRDRLKMNRSLMILVYRTRSYSDRRVQTPFLSLNQGSTCNPQTSSNDACISSLLYGSVGNSGLFRV</sequence>
<dbReference type="AlphaFoldDB" id="A0A0H5REQ3"/>
<organism evidence="1">
    <name type="scientific">Spongospora subterranea</name>
    <dbReference type="NCBI Taxonomy" id="70186"/>
    <lineage>
        <taxon>Eukaryota</taxon>
        <taxon>Sar</taxon>
        <taxon>Rhizaria</taxon>
        <taxon>Endomyxa</taxon>
        <taxon>Phytomyxea</taxon>
        <taxon>Plasmodiophorida</taxon>
        <taxon>Plasmodiophoridae</taxon>
        <taxon>Spongospora</taxon>
    </lineage>
</organism>